<evidence type="ECO:0000313" key="3">
    <source>
        <dbReference type="EMBL" id="SHM31947.1"/>
    </source>
</evidence>
<evidence type="ECO:0000256" key="1">
    <source>
        <dbReference type="SAM" id="Coils"/>
    </source>
</evidence>
<name>A0A1M7HV34_9RHOB</name>
<dbReference type="RefSeq" id="WP_149779957.1">
    <property type="nucleotide sequence ID" value="NZ_FRCB01000006.1"/>
</dbReference>
<keyword evidence="4" id="KW-1185">Reference proteome</keyword>
<reference evidence="3 4" key="1">
    <citation type="submission" date="2016-11" db="EMBL/GenBank/DDBJ databases">
        <authorList>
            <person name="Varghese N."/>
            <person name="Submissions S."/>
        </authorList>
    </citation>
    <scope>NUCLEOTIDE SEQUENCE [LARGE SCALE GENOMIC DNA]</scope>
    <source>
        <strain evidence="3 4">DSM 28249</strain>
    </source>
</reference>
<protein>
    <recommendedName>
        <fullName evidence="5">Lipopolysaccharide assembly protein A domain-containing protein</fullName>
    </recommendedName>
</protein>
<keyword evidence="2" id="KW-0472">Membrane</keyword>
<keyword evidence="2" id="KW-1133">Transmembrane helix</keyword>
<evidence type="ECO:0000313" key="4">
    <source>
        <dbReference type="Proteomes" id="UP000322545"/>
    </source>
</evidence>
<evidence type="ECO:0000256" key="2">
    <source>
        <dbReference type="SAM" id="Phobius"/>
    </source>
</evidence>
<keyword evidence="1" id="KW-0175">Coiled coil</keyword>
<feature type="coiled-coil region" evidence="1">
    <location>
        <begin position="77"/>
        <end position="107"/>
    </location>
</feature>
<dbReference type="AlphaFoldDB" id="A0A1M7HV34"/>
<dbReference type="Proteomes" id="UP000322545">
    <property type="component" value="Unassembled WGS sequence"/>
</dbReference>
<evidence type="ECO:0008006" key="5">
    <source>
        <dbReference type="Google" id="ProtNLM"/>
    </source>
</evidence>
<organism evidence="3 4">
    <name type="scientific">Roseovarius litoreus</name>
    <dbReference type="NCBI Taxonomy" id="1155722"/>
    <lineage>
        <taxon>Bacteria</taxon>
        <taxon>Pseudomonadati</taxon>
        <taxon>Pseudomonadota</taxon>
        <taxon>Alphaproteobacteria</taxon>
        <taxon>Rhodobacterales</taxon>
        <taxon>Roseobacteraceae</taxon>
        <taxon>Roseovarius</taxon>
    </lineage>
</organism>
<keyword evidence="2" id="KW-0812">Transmembrane</keyword>
<accession>A0A1M7HV34</accession>
<sequence length="116" mass="12785">MRYIRYASIAIFAVALVLVALANRAMVEVRLVPDELSGLAALNPSHEVPLFVVIFAGVAAGLVVGFIWEWIREYGERAAAARQMRELRALRAEVKRLKGETHEGKDEVLALLDKAG</sequence>
<gene>
    <name evidence="3" type="ORF">SAMN05443432_106139</name>
</gene>
<feature type="transmembrane region" description="Helical" evidence="2">
    <location>
        <begin position="48"/>
        <end position="68"/>
    </location>
</feature>
<dbReference type="EMBL" id="FRCB01000006">
    <property type="protein sequence ID" value="SHM31947.1"/>
    <property type="molecule type" value="Genomic_DNA"/>
</dbReference>
<proteinExistence type="predicted"/>